<evidence type="ECO:0000313" key="8">
    <source>
        <dbReference type="Proteomes" id="UP000216361"/>
    </source>
</evidence>
<keyword evidence="8" id="KW-1185">Reference proteome</keyword>
<organism evidence="7 8">
    <name type="scientific">Elstera cyanobacteriorum</name>
    <dbReference type="NCBI Taxonomy" id="2022747"/>
    <lineage>
        <taxon>Bacteria</taxon>
        <taxon>Pseudomonadati</taxon>
        <taxon>Pseudomonadota</taxon>
        <taxon>Alphaproteobacteria</taxon>
        <taxon>Rhodospirillales</taxon>
        <taxon>Rhodospirillaceae</taxon>
        <taxon>Elstera</taxon>
    </lineage>
</organism>
<evidence type="ECO:0000313" key="7">
    <source>
        <dbReference type="EMBL" id="OYQ18773.1"/>
    </source>
</evidence>
<dbReference type="RefSeq" id="WP_094409036.1">
    <property type="nucleotide sequence ID" value="NZ_BMJZ01000001.1"/>
</dbReference>
<gene>
    <name evidence="7" type="ORF">CHR90_10980</name>
</gene>
<feature type="transmembrane region" description="Helical" evidence="6">
    <location>
        <begin position="74"/>
        <end position="91"/>
    </location>
</feature>
<evidence type="ECO:0000256" key="5">
    <source>
        <dbReference type="ARBA" id="ARBA00023136"/>
    </source>
</evidence>
<comment type="subcellular location">
    <subcellularLocation>
        <location evidence="1">Cell membrane</location>
        <topology evidence="1">Multi-pass membrane protein</topology>
    </subcellularLocation>
</comment>
<reference evidence="7 8" key="1">
    <citation type="submission" date="2017-07" db="EMBL/GenBank/DDBJ databases">
        <title>Elstera cyanobacteriorum sp. nov., a novel bacterium isolated from cyanobacterial aggregates in a eutrophic lake.</title>
        <authorList>
            <person name="Cai H."/>
        </authorList>
    </citation>
    <scope>NUCLEOTIDE SEQUENCE [LARGE SCALE GENOMIC DNA]</scope>
    <source>
        <strain evidence="7 8">TH019</strain>
    </source>
</reference>
<name>A0A255XP59_9PROT</name>
<evidence type="ECO:0000256" key="2">
    <source>
        <dbReference type="ARBA" id="ARBA00022475"/>
    </source>
</evidence>
<dbReference type="Pfam" id="PF01810">
    <property type="entry name" value="LysE"/>
    <property type="match status" value="1"/>
</dbReference>
<dbReference type="PANTHER" id="PTHR30086:SF20">
    <property type="entry name" value="ARGININE EXPORTER PROTEIN ARGO-RELATED"/>
    <property type="match status" value="1"/>
</dbReference>
<proteinExistence type="predicted"/>
<dbReference type="AlphaFoldDB" id="A0A255XP59"/>
<feature type="transmembrane region" description="Helical" evidence="6">
    <location>
        <begin position="182"/>
        <end position="199"/>
    </location>
</feature>
<dbReference type="GO" id="GO:0033228">
    <property type="term" value="P:cysteine export across plasma membrane"/>
    <property type="evidence" value="ECO:0007669"/>
    <property type="project" value="TreeGrafter"/>
</dbReference>
<keyword evidence="4 6" id="KW-1133">Transmembrane helix</keyword>
<evidence type="ECO:0000256" key="3">
    <source>
        <dbReference type="ARBA" id="ARBA00022692"/>
    </source>
</evidence>
<protein>
    <submittedName>
        <fullName evidence="7">Lysine transporter LysE</fullName>
    </submittedName>
</protein>
<evidence type="ECO:0000256" key="6">
    <source>
        <dbReference type="SAM" id="Phobius"/>
    </source>
</evidence>
<accession>A0A255XP59</accession>
<evidence type="ECO:0000256" key="4">
    <source>
        <dbReference type="ARBA" id="ARBA00022989"/>
    </source>
</evidence>
<keyword evidence="3 6" id="KW-0812">Transmembrane</keyword>
<comment type="caution">
    <text evidence="7">The sequence shown here is derived from an EMBL/GenBank/DDBJ whole genome shotgun (WGS) entry which is preliminary data.</text>
</comment>
<dbReference type="InterPro" id="IPR001123">
    <property type="entry name" value="LeuE-type"/>
</dbReference>
<dbReference type="OrthoDB" id="9812084at2"/>
<feature type="transmembrane region" description="Helical" evidence="6">
    <location>
        <begin position="44"/>
        <end position="62"/>
    </location>
</feature>
<sequence>MSIDLLLAIAAYAFVTTITPGPNNAMLLASGLTFGFWRTGPHILGIAIGFALMVAAVGLGAGELFKVIPHLHEILRVVATVYLLYLAWKIATATPVGLSDTATDRKPFSFLQAAAFQWVNPKAWIMSIGAVSTYTVPGAFTISVLVIALAFLCVGSPCIALWAGFGSAMRRLMKNPRRVRQINWAMAVLLAASALYPLLQTAA</sequence>
<dbReference type="GO" id="GO:0005886">
    <property type="term" value="C:plasma membrane"/>
    <property type="evidence" value="ECO:0007669"/>
    <property type="project" value="UniProtKB-SubCell"/>
</dbReference>
<dbReference type="Proteomes" id="UP000216361">
    <property type="component" value="Unassembled WGS sequence"/>
</dbReference>
<evidence type="ECO:0000256" key="1">
    <source>
        <dbReference type="ARBA" id="ARBA00004651"/>
    </source>
</evidence>
<dbReference type="GO" id="GO:0015171">
    <property type="term" value="F:amino acid transmembrane transporter activity"/>
    <property type="evidence" value="ECO:0007669"/>
    <property type="project" value="TreeGrafter"/>
</dbReference>
<dbReference type="EMBL" id="NOXS01000032">
    <property type="protein sequence ID" value="OYQ18773.1"/>
    <property type="molecule type" value="Genomic_DNA"/>
</dbReference>
<keyword evidence="5 6" id="KW-0472">Membrane</keyword>
<dbReference type="PANTHER" id="PTHR30086">
    <property type="entry name" value="ARGININE EXPORTER PROTEIN ARGO"/>
    <property type="match status" value="1"/>
</dbReference>
<keyword evidence="2" id="KW-1003">Cell membrane</keyword>
<feature type="transmembrane region" description="Helical" evidence="6">
    <location>
        <begin position="139"/>
        <end position="162"/>
    </location>
</feature>